<reference evidence="4" key="2">
    <citation type="submission" date="2021-09" db="EMBL/GenBank/DDBJ databases">
        <authorList>
            <person name="Gilroy R."/>
        </authorList>
    </citation>
    <scope>NUCLEOTIDE SEQUENCE</scope>
    <source>
        <strain evidence="4">CHK173-2119</strain>
    </source>
</reference>
<dbReference type="EMBL" id="DYXY01000194">
    <property type="protein sequence ID" value="HJE15877.1"/>
    <property type="molecule type" value="Genomic_DNA"/>
</dbReference>
<organism evidence="4 5">
    <name type="scientific">Lapidilactobacillus dextrinicus</name>
    <dbReference type="NCBI Taxonomy" id="51664"/>
    <lineage>
        <taxon>Bacteria</taxon>
        <taxon>Bacillati</taxon>
        <taxon>Bacillota</taxon>
        <taxon>Bacilli</taxon>
        <taxon>Lactobacillales</taxon>
        <taxon>Lactobacillaceae</taxon>
        <taxon>Lapidilactobacillus</taxon>
    </lineage>
</organism>
<dbReference type="InterPro" id="IPR001173">
    <property type="entry name" value="Glyco_trans_2-like"/>
</dbReference>
<gene>
    <name evidence="4" type="ORF">K8W17_07350</name>
</gene>
<feature type="domain" description="Glycosyltransferase 2-like" evidence="3">
    <location>
        <begin position="7"/>
        <end position="127"/>
    </location>
</feature>
<dbReference type="SUPFAM" id="SSF53448">
    <property type="entry name" value="Nucleotide-diphospho-sugar transferases"/>
    <property type="match status" value="1"/>
</dbReference>
<dbReference type="CDD" id="cd00761">
    <property type="entry name" value="Glyco_tranf_GTA_type"/>
    <property type="match status" value="1"/>
</dbReference>
<dbReference type="AlphaFoldDB" id="A0A921B492"/>
<sequence>MKKPLVSIIVSIYNVSPYLPNCLKSLQEQDYSNLELLLIDDGSTDDSGLISDHYATQNSQIQVFHKANGGLSDARNYGLQKANGEYVIFFDGDDYAAANFVSSLVTVAQQYNHDITCCGYYVEELDAAETLIERVDVPFIQGHYDQSHFSEIPINNGIIGTLSYAWNKLYRRQFLLQNQLLFQAGLSLIEDIQFNARALVVAKSLGFISDCLVFYCHRPRKTLSSASFYEQPFEMRHQALLIIEAMLQKW</sequence>
<dbReference type="InterPro" id="IPR029044">
    <property type="entry name" value="Nucleotide-diphossugar_trans"/>
</dbReference>
<comment type="caution">
    <text evidence="4">The sequence shown here is derived from an EMBL/GenBank/DDBJ whole genome shotgun (WGS) entry which is preliminary data.</text>
</comment>
<reference evidence="4" key="1">
    <citation type="journal article" date="2021" name="PeerJ">
        <title>Extensive microbial diversity within the chicken gut microbiome revealed by metagenomics and culture.</title>
        <authorList>
            <person name="Gilroy R."/>
            <person name="Ravi A."/>
            <person name="Getino M."/>
            <person name="Pursley I."/>
            <person name="Horton D.L."/>
            <person name="Alikhan N.F."/>
            <person name="Baker D."/>
            <person name="Gharbi K."/>
            <person name="Hall N."/>
            <person name="Watson M."/>
            <person name="Adriaenssens E.M."/>
            <person name="Foster-Nyarko E."/>
            <person name="Jarju S."/>
            <person name="Secka A."/>
            <person name="Antonio M."/>
            <person name="Oren A."/>
            <person name="Chaudhuri R.R."/>
            <person name="La Ragione R."/>
            <person name="Hildebrand F."/>
            <person name="Pallen M.J."/>
        </authorList>
    </citation>
    <scope>NUCLEOTIDE SEQUENCE</scope>
    <source>
        <strain evidence="4">CHK173-2119</strain>
    </source>
</reference>
<accession>A0A921B492</accession>
<dbReference type="PANTHER" id="PTHR22916:SF51">
    <property type="entry name" value="GLYCOSYLTRANSFERASE EPSH-RELATED"/>
    <property type="match status" value="1"/>
</dbReference>
<evidence type="ECO:0000313" key="4">
    <source>
        <dbReference type="EMBL" id="HJE15877.1"/>
    </source>
</evidence>
<dbReference type="PANTHER" id="PTHR22916">
    <property type="entry name" value="GLYCOSYLTRANSFERASE"/>
    <property type="match status" value="1"/>
</dbReference>
<proteinExistence type="predicted"/>
<dbReference type="EC" id="2.4.-.-" evidence="4"/>
<keyword evidence="1 4" id="KW-0328">Glycosyltransferase</keyword>
<dbReference type="Gene3D" id="3.90.550.10">
    <property type="entry name" value="Spore Coat Polysaccharide Biosynthesis Protein SpsA, Chain A"/>
    <property type="match status" value="1"/>
</dbReference>
<name>A0A921B492_9LACO</name>
<dbReference type="Pfam" id="PF00535">
    <property type="entry name" value="Glycos_transf_2"/>
    <property type="match status" value="1"/>
</dbReference>
<dbReference type="Proteomes" id="UP000774947">
    <property type="component" value="Unassembled WGS sequence"/>
</dbReference>
<keyword evidence="2 4" id="KW-0808">Transferase</keyword>
<evidence type="ECO:0000256" key="1">
    <source>
        <dbReference type="ARBA" id="ARBA00022676"/>
    </source>
</evidence>
<evidence type="ECO:0000313" key="5">
    <source>
        <dbReference type="Proteomes" id="UP000774947"/>
    </source>
</evidence>
<protein>
    <submittedName>
        <fullName evidence="4">Glycosyltransferase</fullName>
        <ecNumber evidence="4">2.4.-.-</ecNumber>
    </submittedName>
</protein>
<dbReference type="GO" id="GO:0016757">
    <property type="term" value="F:glycosyltransferase activity"/>
    <property type="evidence" value="ECO:0007669"/>
    <property type="project" value="UniProtKB-KW"/>
</dbReference>
<evidence type="ECO:0000259" key="3">
    <source>
        <dbReference type="Pfam" id="PF00535"/>
    </source>
</evidence>
<evidence type="ECO:0000256" key="2">
    <source>
        <dbReference type="ARBA" id="ARBA00022679"/>
    </source>
</evidence>